<evidence type="ECO:0000313" key="1">
    <source>
        <dbReference type="EMBL" id="PFG31714.1"/>
    </source>
</evidence>
<dbReference type="InterPro" id="IPR003749">
    <property type="entry name" value="ThiS/MoaD-like"/>
</dbReference>
<organism evidence="1 2">
    <name type="scientific">Paramicrobacterium agarici</name>
    <dbReference type="NCBI Taxonomy" id="630514"/>
    <lineage>
        <taxon>Bacteria</taxon>
        <taxon>Bacillati</taxon>
        <taxon>Actinomycetota</taxon>
        <taxon>Actinomycetes</taxon>
        <taxon>Micrococcales</taxon>
        <taxon>Microbacteriaceae</taxon>
        <taxon>Paramicrobacterium</taxon>
    </lineage>
</organism>
<accession>A0A2A9DYP7</accession>
<name>A0A2A9DYP7_9MICO</name>
<dbReference type="InterPro" id="IPR010035">
    <property type="entry name" value="Thi_S"/>
</dbReference>
<dbReference type="InterPro" id="IPR012675">
    <property type="entry name" value="Beta-grasp_dom_sf"/>
</dbReference>
<reference evidence="1 2" key="1">
    <citation type="submission" date="2017-10" db="EMBL/GenBank/DDBJ databases">
        <title>Sequencing the genomes of 1000 actinobacteria strains.</title>
        <authorList>
            <person name="Klenk H.-P."/>
        </authorList>
    </citation>
    <scope>NUCLEOTIDE SEQUENCE [LARGE SCALE GENOMIC DNA]</scope>
    <source>
        <strain evidence="1 2">DSM 21798</strain>
    </source>
</reference>
<comment type="caution">
    <text evidence="1">The sequence shown here is derived from an EMBL/GenBank/DDBJ whole genome shotgun (WGS) entry which is preliminary data.</text>
</comment>
<dbReference type="CDD" id="cd00565">
    <property type="entry name" value="Ubl_ThiS"/>
    <property type="match status" value="1"/>
</dbReference>
<proteinExistence type="predicted"/>
<dbReference type="EMBL" id="PDJE01000001">
    <property type="protein sequence ID" value="PFG31714.1"/>
    <property type="molecule type" value="Genomic_DNA"/>
</dbReference>
<dbReference type="SUPFAM" id="SSF54285">
    <property type="entry name" value="MoaD/ThiS"/>
    <property type="match status" value="1"/>
</dbReference>
<dbReference type="NCBIfam" id="TIGR01683">
    <property type="entry name" value="thiS"/>
    <property type="match status" value="1"/>
</dbReference>
<dbReference type="AlphaFoldDB" id="A0A2A9DYP7"/>
<dbReference type="InterPro" id="IPR016155">
    <property type="entry name" value="Mopterin_synth/thiamin_S_b"/>
</dbReference>
<keyword evidence="2" id="KW-1185">Reference proteome</keyword>
<dbReference type="Proteomes" id="UP000221369">
    <property type="component" value="Unassembled WGS sequence"/>
</dbReference>
<sequence length="83" mass="8267">MSTNVNGITVNGAPHSIENGTTLVEIVADLTGRDLGQDGTPADGASLGVAAAVDGTVVPRSRWSAHVLESGQTIDIVTAVQGG</sequence>
<dbReference type="Gene3D" id="3.10.20.30">
    <property type="match status" value="1"/>
</dbReference>
<protein>
    <submittedName>
        <fullName evidence="1">Sulfur carrier protein</fullName>
    </submittedName>
</protein>
<dbReference type="Pfam" id="PF02597">
    <property type="entry name" value="ThiS"/>
    <property type="match status" value="1"/>
</dbReference>
<evidence type="ECO:0000313" key="2">
    <source>
        <dbReference type="Proteomes" id="UP000221369"/>
    </source>
</evidence>
<dbReference type="RefSeq" id="WP_098408694.1">
    <property type="nucleotide sequence ID" value="NZ_PDJE01000001.1"/>
</dbReference>
<gene>
    <name evidence="1" type="ORF">ATJ78_2693</name>
</gene>